<name>A0A0L8JQ72_STRVR</name>
<dbReference type="PANTHER" id="PTHR36509">
    <property type="entry name" value="BLL3101 PROTEIN"/>
    <property type="match status" value="1"/>
</dbReference>
<evidence type="ECO:0000313" key="4">
    <source>
        <dbReference type="Proteomes" id="UP000037023"/>
    </source>
</evidence>
<dbReference type="InterPro" id="IPR010679">
    <property type="entry name" value="DUF1254"/>
</dbReference>
<accession>A0A0L8JQ72</accession>
<sequence>MANGLVDFEDGFPVAQSAAAARGRRDLRRAVEAYRFFYPTVSLEGIFKGTRDAGAVDNETALLFIARPHHTGFTLNSDTPYSGGVLDLRKSGPMVIELPPGPLIGLVDDHHHRWIVDVGLPGAYGAKGGKHLLLPPGYDGDVPESGYVVARSDTWTAFCALRVLPLGGDVATANGLLSSVRFYPLDRSDDPPAYTFTDYSDRAIDCTCLAWEDNLEFWRVLHSVIDSEPAVEEMRPMLGLLAELGVEAGRPFDPDERTAALLTEAARIGRDEMLVSAFASDRPDRTVWPDRSWEWAGLRPENGTFEREGSLDVEAKDRWFAQAIVASPAMFRRAVGQGSLYWLGLRDATGNYLDGSRTYRLTVPLPVPAGLFWSVTAYDARTRSEVVAEQGQAALRSLFEKLEPADGADSVDLYFGPSEPPGAEGRWIQTVPGRGWFTYFRIYGPEQPAFDGSWKPGDFEPLET</sequence>
<evidence type="ECO:0008006" key="5">
    <source>
        <dbReference type="Google" id="ProtNLM"/>
    </source>
</evidence>
<dbReference type="Pfam" id="PF06863">
    <property type="entry name" value="DUF1254"/>
    <property type="match status" value="1"/>
</dbReference>
<comment type="caution">
    <text evidence="3">The sequence shown here is derived from an EMBL/GenBank/DDBJ whole genome shotgun (WGS) entry which is preliminary data.</text>
</comment>
<dbReference type="AlphaFoldDB" id="A0A0L8JQ72"/>
<dbReference type="Proteomes" id="UP000037023">
    <property type="component" value="Unassembled WGS sequence"/>
</dbReference>
<dbReference type="InterPro" id="IPR037050">
    <property type="entry name" value="DUF1254_sf"/>
</dbReference>
<dbReference type="PATRIC" id="fig|1938.6.peg.5802"/>
<feature type="domain" description="DUF1214" evidence="1">
    <location>
        <begin position="339"/>
        <end position="447"/>
    </location>
</feature>
<dbReference type="EMBL" id="LGUP01000364">
    <property type="protein sequence ID" value="KOG15714.1"/>
    <property type="molecule type" value="Genomic_DNA"/>
</dbReference>
<evidence type="ECO:0000259" key="1">
    <source>
        <dbReference type="Pfam" id="PF06742"/>
    </source>
</evidence>
<reference evidence="3 4" key="1">
    <citation type="submission" date="2015-06" db="EMBL/GenBank/DDBJ databases">
        <authorList>
            <person name="Hoefler B.C."/>
            <person name="Straight P.D."/>
        </authorList>
    </citation>
    <scope>NUCLEOTIDE SEQUENCE [LARGE SCALE GENOMIC DNA]</scope>
    <source>
        <strain evidence="3 4">NRRL 3427</strain>
    </source>
</reference>
<feature type="domain" description="DUF1254" evidence="2">
    <location>
        <begin position="73"/>
        <end position="184"/>
    </location>
</feature>
<proteinExistence type="predicted"/>
<dbReference type="InterPro" id="IPR010621">
    <property type="entry name" value="DUF1214"/>
</dbReference>
<evidence type="ECO:0000313" key="3">
    <source>
        <dbReference type="EMBL" id="KOG15714.1"/>
    </source>
</evidence>
<dbReference type="SUPFAM" id="SSF160935">
    <property type="entry name" value="VPA0735-like"/>
    <property type="match status" value="1"/>
</dbReference>
<protein>
    <recommendedName>
        <fullName evidence="5">DUF1254 domain-containing protein</fullName>
    </recommendedName>
</protein>
<dbReference type="Gene3D" id="2.60.40.1610">
    <property type="entry name" value="Domain of unknown function DUF1254"/>
    <property type="match status" value="1"/>
</dbReference>
<dbReference type="InterPro" id="IPR037049">
    <property type="entry name" value="DUF1214_C_sf"/>
</dbReference>
<evidence type="ECO:0000259" key="2">
    <source>
        <dbReference type="Pfam" id="PF06863"/>
    </source>
</evidence>
<dbReference type="PANTHER" id="PTHR36509:SF3">
    <property type="entry name" value="SIGNAL PEPTIDE PROTEIN"/>
    <property type="match status" value="1"/>
</dbReference>
<dbReference type="Gene3D" id="2.60.120.600">
    <property type="entry name" value="Domain of unknown function DUF1214, C-terminal domain"/>
    <property type="match status" value="1"/>
</dbReference>
<organism evidence="3 4">
    <name type="scientific">Streptomyces viridochromogenes</name>
    <dbReference type="NCBI Taxonomy" id="1938"/>
    <lineage>
        <taxon>Bacteria</taxon>
        <taxon>Bacillati</taxon>
        <taxon>Actinomycetota</taxon>
        <taxon>Actinomycetes</taxon>
        <taxon>Kitasatosporales</taxon>
        <taxon>Streptomycetaceae</taxon>
        <taxon>Streptomyces</taxon>
    </lineage>
</organism>
<dbReference type="Pfam" id="PF06742">
    <property type="entry name" value="DUF1214"/>
    <property type="match status" value="1"/>
</dbReference>
<gene>
    <name evidence="3" type="ORF">ADK34_27045</name>
</gene>
<dbReference type="Gene3D" id="1.10.3360.10">
    <property type="entry name" value="VPA0735-like domain"/>
    <property type="match status" value="1"/>
</dbReference>